<evidence type="ECO:0000313" key="1">
    <source>
        <dbReference type="EMBL" id="SMC56633.1"/>
    </source>
</evidence>
<reference evidence="1" key="1">
    <citation type="submission" date="2017-04" db="EMBL/GenBank/DDBJ databases">
        <authorList>
            <person name="Varghese N."/>
            <person name="Submissions S."/>
        </authorList>
    </citation>
    <scope>NUCLEOTIDE SEQUENCE</scope>
    <source>
        <strain evidence="1">WTE2008</strain>
    </source>
</reference>
<proteinExistence type="predicted"/>
<keyword evidence="2" id="KW-1185">Reference proteome</keyword>
<protein>
    <submittedName>
        <fullName evidence="1">Holin, phage phi LC3 family</fullName>
    </submittedName>
</protein>
<dbReference type="Proteomes" id="UP000192328">
    <property type="component" value="Unassembled WGS sequence"/>
</dbReference>
<gene>
    <name evidence="1" type="ORF">SAMN06297397_1393</name>
</gene>
<sequence length="86" mass="9701">MKINWKVRFQNKVWLGSFFSLIVGFVYSLLALFDVFPAVTQNLVVQLLNQVLTFLGLIGVIVDPTTAGIGDSERAMGYETPYRDEE</sequence>
<comment type="caution">
    <text evidence="1">The sequence shown here is derived from an EMBL/GenBank/DDBJ whole genome shotgun (WGS) entry which is preliminary data.</text>
</comment>
<name>A0AC61PKL6_9FIRM</name>
<evidence type="ECO:0000313" key="2">
    <source>
        <dbReference type="Proteomes" id="UP000192328"/>
    </source>
</evidence>
<dbReference type="EMBL" id="FWXZ01000002">
    <property type="protein sequence ID" value="SMC56633.1"/>
    <property type="molecule type" value="Genomic_DNA"/>
</dbReference>
<accession>A0AC61PKL6</accession>
<organism evidence="1 2">
    <name type="scientific">Aristaeella lactis</name>
    <dbReference type="NCBI Taxonomy" id="3046383"/>
    <lineage>
        <taxon>Bacteria</taxon>
        <taxon>Bacillati</taxon>
        <taxon>Bacillota</taxon>
        <taxon>Clostridia</taxon>
        <taxon>Eubacteriales</taxon>
        <taxon>Aristaeellaceae</taxon>
        <taxon>Aristaeella</taxon>
    </lineage>
</organism>